<name>A0A1X0S7G2_RHIZD</name>
<sequence length="105" mass="12230">MPKKLPDEKKKKKVLQEGYDEWMRNPNEVKQFWLKWHLKSEVKDRMDMSISEASTLTTETATIASNSTNATTDLLKNYLSSDITTTSRQPYCVNGFNVSQAFYNW</sequence>
<dbReference type="EMBL" id="KV921299">
    <property type="protein sequence ID" value="ORE20099.1"/>
    <property type="molecule type" value="Genomic_DNA"/>
</dbReference>
<dbReference type="Proteomes" id="UP000242381">
    <property type="component" value="Unassembled WGS sequence"/>
</dbReference>
<evidence type="ECO:0000313" key="1">
    <source>
        <dbReference type="EMBL" id="ORE20099.1"/>
    </source>
</evidence>
<proteinExistence type="predicted"/>
<protein>
    <submittedName>
        <fullName evidence="1">Uncharacterized protein</fullName>
    </submittedName>
</protein>
<accession>A0A1X0S7G2</accession>
<organism evidence="1 2">
    <name type="scientific">Rhizopus microsporus</name>
    <dbReference type="NCBI Taxonomy" id="58291"/>
    <lineage>
        <taxon>Eukaryota</taxon>
        <taxon>Fungi</taxon>
        <taxon>Fungi incertae sedis</taxon>
        <taxon>Mucoromycota</taxon>
        <taxon>Mucoromycotina</taxon>
        <taxon>Mucoromycetes</taxon>
        <taxon>Mucorales</taxon>
        <taxon>Mucorineae</taxon>
        <taxon>Rhizopodaceae</taxon>
        <taxon>Rhizopus</taxon>
    </lineage>
</organism>
<dbReference type="AlphaFoldDB" id="A0A1X0S7G2"/>
<reference evidence="1 2" key="1">
    <citation type="journal article" date="2016" name="Proc. Natl. Acad. Sci. U.S.A.">
        <title>Lipid metabolic changes in an early divergent fungus govern the establishment of a mutualistic symbiosis with endobacteria.</title>
        <authorList>
            <person name="Lastovetsky O.A."/>
            <person name="Gaspar M.L."/>
            <person name="Mondo S.J."/>
            <person name="LaButti K.M."/>
            <person name="Sandor L."/>
            <person name="Grigoriev I.V."/>
            <person name="Henry S.A."/>
            <person name="Pawlowska T.E."/>
        </authorList>
    </citation>
    <scope>NUCLEOTIDE SEQUENCE [LARGE SCALE GENOMIC DNA]</scope>
    <source>
        <strain evidence="1 2">ATCC 11559</strain>
    </source>
</reference>
<gene>
    <name evidence="1" type="ORF">BCV71DRAFT_281598</name>
</gene>
<evidence type="ECO:0000313" key="2">
    <source>
        <dbReference type="Proteomes" id="UP000242381"/>
    </source>
</evidence>